<dbReference type="GO" id="GO:0006351">
    <property type="term" value="P:DNA-templated transcription"/>
    <property type="evidence" value="ECO:0007669"/>
    <property type="project" value="InterPro"/>
</dbReference>
<evidence type="ECO:0000313" key="10">
    <source>
        <dbReference type="EMBL" id="CDM28452.1"/>
    </source>
</evidence>
<dbReference type="GO" id="GO:0043565">
    <property type="term" value="F:sequence-specific DNA binding"/>
    <property type="evidence" value="ECO:0007669"/>
    <property type="project" value="TreeGrafter"/>
</dbReference>
<evidence type="ECO:0000259" key="9">
    <source>
        <dbReference type="PROSITE" id="PS50048"/>
    </source>
</evidence>
<dbReference type="PROSITE" id="PS00463">
    <property type="entry name" value="ZN2_CY6_FUNGAL_1"/>
    <property type="match status" value="1"/>
</dbReference>
<keyword evidence="4" id="KW-0805">Transcription regulation</keyword>
<keyword evidence="2" id="KW-0479">Metal-binding</keyword>
<feature type="compositionally biased region" description="Polar residues" evidence="8">
    <location>
        <begin position="40"/>
        <end position="58"/>
    </location>
</feature>
<dbReference type="PANTHER" id="PTHR47540:SF1">
    <property type="entry name" value="ACTIVATOR OF STRESS GENES 1-RELATED"/>
    <property type="match status" value="1"/>
</dbReference>
<dbReference type="SUPFAM" id="SSF57701">
    <property type="entry name" value="Zn2/Cys6 DNA-binding domain"/>
    <property type="match status" value="1"/>
</dbReference>
<keyword evidence="11" id="KW-1185">Reference proteome</keyword>
<dbReference type="AlphaFoldDB" id="W6QFN1"/>
<feature type="region of interest" description="Disordered" evidence="8">
    <location>
        <begin position="695"/>
        <end position="727"/>
    </location>
</feature>
<dbReference type="EMBL" id="HG792015">
    <property type="protein sequence ID" value="CDM28452.1"/>
    <property type="molecule type" value="Genomic_DNA"/>
</dbReference>
<dbReference type="GO" id="GO:0008270">
    <property type="term" value="F:zinc ion binding"/>
    <property type="evidence" value="ECO:0007669"/>
    <property type="project" value="InterPro"/>
</dbReference>
<dbReference type="OMA" id="FASACIQ"/>
<name>W6QFN1_PENRF</name>
<dbReference type="CDD" id="cd00067">
    <property type="entry name" value="GAL4"/>
    <property type="match status" value="1"/>
</dbReference>
<evidence type="ECO:0000256" key="1">
    <source>
        <dbReference type="ARBA" id="ARBA00004123"/>
    </source>
</evidence>
<dbReference type="GO" id="GO:0000981">
    <property type="term" value="F:DNA-binding transcription factor activity, RNA polymerase II-specific"/>
    <property type="evidence" value="ECO:0007669"/>
    <property type="project" value="InterPro"/>
</dbReference>
<comment type="subcellular location">
    <subcellularLocation>
        <location evidence="1">Nucleus</location>
    </subcellularLocation>
</comment>
<dbReference type="GO" id="GO:0045944">
    <property type="term" value="P:positive regulation of transcription by RNA polymerase II"/>
    <property type="evidence" value="ECO:0007669"/>
    <property type="project" value="TreeGrafter"/>
</dbReference>
<evidence type="ECO:0000256" key="7">
    <source>
        <dbReference type="ARBA" id="ARBA00023242"/>
    </source>
</evidence>
<dbReference type="SMART" id="SM00066">
    <property type="entry name" value="GAL4"/>
    <property type="match status" value="1"/>
</dbReference>
<keyword evidence="6" id="KW-0804">Transcription</keyword>
<dbReference type="CDD" id="cd12148">
    <property type="entry name" value="fungal_TF_MHR"/>
    <property type="match status" value="1"/>
</dbReference>
<dbReference type="Pfam" id="PF00172">
    <property type="entry name" value="Zn_clus"/>
    <property type="match status" value="1"/>
</dbReference>
<dbReference type="InterPro" id="IPR051711">
    <property type="entry name" value="Stress_Response_Reg"/>
</dbReference>
<evidence type="ECO:0000256" key="8">
    <source>
        <dbReference type="SAM" id="MobiDB-lite"/>
    </source>
</evidence>
<feature type="domain" description="Zn(2)-C6 fungal-type" evidence="9">
    <location>
        <begin position="62"/>
        <end position="91"/>
    </location>
</feature>
<dbReference type="SMART" id="SM00906">
    <property type="entry name" value="Fungal_trans"/>
    <property type="match status" value="1"/>
</dbReference>
<dbReference type="InterPro" id="IPR001138">
    <property type="entry name" value="Zn2Cys6_DnaBD"/>
</dbReference>
<dbReference type="Proteomes" id="UP000030686">
    <property type="component" value="Unassembled WGS sequence"/>
</dbReference>
<dbReference type="PROSITE" id="PS50048">
    <property type="entry name" value="ZN2_CY6_FUNGAL_2"/>
    <property type="match status" value="1"/>
</dbReference>
<evidence type="ECO:0000256" key="3">
    <source>
        <dbReference type="ARBA" id="ARBA00022833"/>
    </source>
</evidence>
<evidence type="ECO:0000256" key="4">
    <source>
        <dbReference type="ARBA" id="ARBA00023015"/>
    </source>
</evidence>
<dbReference type="InterPro" id="IPR007219">
    <property type="entry name" value="XnlR_reg_dom"/>
</dbReference>
<reference evidence="10" key="1">
    <citation type="journal article" date="2014" name="Nat. Commun.">
        <title>Multiple recent horizontal transfers of a large genomic region in cheese making fungi.</title>
        <authorList>
            <person name="Cheeseman K."/>
            <person name="Ropars J."/>
            <person name="Renault P."/>
            <person name="Dupont J."/>
            <person name="Gouzy J."/>
            <person name="Branca A."/>
            <person name="Abraham A.L."/>
            <person name="Ceppi M."/>
            <person name="Conseiller E."/>
            <person name="Debuchy R."/>
            <person name="Malagnac F."/>
            <person name="Goarin A."/>
            <person name="Silar P."/>
            <person name="Lacoste S."/>
            <person name="Sallet E."/>
            <person name="Bensimon A."/>
            <person name="Giraud T."/>
            <person name="Brygoo Y."/>
        </authorList>
    </citation>
    <scope>NUCLEOTIDE SEQUENCE [LARGE SCALE GENOMIC DNA]</scope>
    <source>
        <strain evidence="10">FM164</strain>
    </source>
</reference>
<dbReference type="STRING" id="1365484.W6QFN1"/>
<dbReference type="Gene3D" id="4.10.240.10">
    <property type="entry name" value="Zn(2)-C6 fungal-type DNA-binding domain"/>
    <property type="match status" value="1"/>
</dbReference>
<dbReference type="OrthoDB" id="6486656at2759"/>
<dbReference type="InterPro" id="IPR036864">
    <property type="entry name" value="Zn2-C6_fun-type_DNA-bd_sf"/>
</dbReference>
<evidence type="ECO:0000256" key="5">
    <source>
        <dbReference type="ARBA" id="ARBA00023125"/>
    </source>
</evidence>
<keyword evidence="3" id="KW-0862">Zinc</keyword>
<sequence length="844" mass="93887">MATHSFQLRGNFGLGGPSLSSNSSENTHQQKQSRPGGYEANTSPTNPDIQHMSVQTTSKKVSCTSCRQRKIKCDKENPCSQCTSSFYDCIYPESSRKRRRKLPLERIESLESRLKAIESSISTNAESSPMIPSPITSEIGNITNKTPLATPNEHTAPAELGNRDKVYHAVEQDEIEFQGYSADRSFIQCLNAKLGDWRGGDMTWQQLPSRISAPAFFEVEGRTPARVTLPERDIAARLVDAALDAQILLCLVHRPSFEVSFNLVYSLEEANYSAKEQKFLPLLYAIFAYGCLVIDPGSYGPDCDKKVSQGLEFYAKSRQLQNLAECRDLTSLQAIMFLNLFLLSSNRISTCYTYLSASLSIALRMGLHRSLKTGQDLISQEMSKRIFWTLRLLVNDVATASGMPVLLSDDEIDQELPKETNDINIEKMRISPQPRGEICYISGANSYKRLQMVRDKVTHCVYSLKGQTTSDMNGLPIHGVSLALIHGIQGDLDNWVDDIPMGYRLGTCYTEARLIRAQFILAMSYAHVQLYLYRPFLHYAVRSLNEQVGMSTYATASVRASENIIALCEGMYGQDLLKGDLWPVTHMLTSSILTILYFVVVSRASPKTDMLLGSLIAGRRVLNHLAEHSLFANRGKVMLTIMISTLPGTLRHIQEKLLRSDTQELPGLQNERLASYSGPFDNALNSRLASETFSLSPKQSPVGSLPASTAAEWGANPSKSLNSSTVLSDSQWNPRVSNAQHSTIGTFQQDLAGTSEFCKAHDSSNESNSHPIIGEDQTYPRSQNLEEMGVIDEFLQAQPLNLQQDCIDETWFSALKMAGLDCSDDFQSSISRLECLEQTFDFDG</sequence>
<evidence type="ECO:0000313" key="11">
    <source>
        <dbReference type="Proteomes" id="UP000030686"/>
    </source>
</evidence>
<proteinExistence type="predicted"/>
<feature type="compositionally biased region" description="Polar residues" evidence="8">
    <location>
        <begin position="717"/>
        <end position="727"/>
    </location>
</feature>
<keyword evidence="5 10" id="KW-0238">DNA-binding</keyword>
<gene>
    <name evidence="10" type="ORF">PROQFM164_S01g002263</name>
</gene>
<evidence type="ECO:0000256" key="2">
    <source>
        <dbReference type="ARBA" id="ARBA00022723"/>
    </source>
</evidence>
<evidence type="ECO:0000256" key="6">
    <source>
        <dbReference type="ARBA" id="ARBA00023163"/>
    </source>
</evidence>
<dbReference type="PANTHER" id="PTHR47540">
    <property type="entry name" value="THIAMINE REPRESSIBLE GENES REGULATORY PROTEIN THI5"/>
    <property type="match status" value="1"/>
</dbReference>
<feature type="region of interest" description="Disordered" evidence="8">
    <location>
        <begin position="1"/>
        <end position="58"/>
    </location>
</feature>
<dbReference type="GO" id="GO:0005634">
    <property type="term" value="C:nucleus"/>
    <property type="evidence" value="ECO:0007669"/>
    <property type="project" value="UniProtKB-SubCell"/>
</dbReference>
<protein>
    <submittedName>
        <fullName evidence="10">Zn(2)-C6 fungal-type DNA-binding domain</fullName>
    </submittedName>
</protein>
<keyword evidence="7" id="KW-0539">Nucleus</keyword>
<dbReference type="Pfam" id="PF04082">
    <property type="entry name" value="Fungal_trans"/>
    <property type="match status" value="1"/>
</dbReference>
<accession>W6QFN1</accession>
<organism evidence="10 11">
    <name type="scientific">Penicillium roqueforti (strain FM164)</name>
    <dbReference type="NCBI Taxonomy" id="1365484"/>
    <lineage>
        <taxon>Eukaryota</taxon>
        <taxon>Fungi</taxon>
        <taxon>Dikarya</taxon>
        <taxon>Ascomycota</taxon>
        <taxon>Pezizomycotina</taxon>
        <taxon>Eurotiomycetes</taxon>
        <taxon>Eurotiomycetidae</taxon>
        <taxon>Eurotiales</taxon>
        <taxon>Aspergillaceae</taxon>
        <taxon>Penicillium</taxon>
    </lineage>
</organism>